<keyword evidence="2" id="KW-1185">Reference proteome</keyword>
<reference evidence="1 2" key="1">
    <citation type="submission" date="2019-05" db="EMBL/GenBank/DDBJ databases">
        <title>Another draft genome of Portunus trituberculatus and its Hox gene families provides insights of decapod evolution.</title>
        <authorList>
            <person name="Jeong J.-H."/>
            <person name="Song I."/>
            <person name="Kim S."/>
            <person name="Choi T."/>
            <person name="Kim D."/>
            <person name="Ryu S."/>
            <person name="Kim W."/>
        </authorList>
    </citation>
    <scope>NUCLEOTIDE SEQUENCE [LARGE SCALE GENOMIC DNA]</scope>
    <source>
        <tissue evidence="1">Muscle</tissue>
    </source>
</reference>
<comment type="caution">
    <text evidence="1">The sequence shown here is derived from an EMBL/GenBank/DDBJ whole genome shotgun (WGS) entry which is preliminary data.</text>
</comment>
<dbReference type="EMBL" id="VSRR010076584">
    <property type="protein sequence ID" value="MPC88088.1"/>
    <property type="molecule type" value="Genomic_DNA"/>
</dbReference>
<accession>A0A5B7J573</accession>
<organism evidence="1 2">
    <name type="scientific">Portunus trituberculatus</name>
    <name type="common">Swimming crab</name>
    <name type="synonym">Neptunus trituberculatus</name>
    <dbReference type="NCBI Taxonomy" id="210409"/>
    <lineage>
        <taxon>Eukaryota</taxon>
        <taxon>Metazoa</taxon>
        <taxon>Ecdysozoa</taxon>
        <taxon>Arthropoda</taxon>
        <taxon>Crustacea</taxon>
        <taxon>Multicrustacea</taxon>
        <taxon>Malacostraca</taxon>
        <taxon>Eumalacostraca</taxon>
        <taxon>Eucarida</taxon>
        <taxon>Decapoda</taxon>
        <taxon>Pleocyemata</taxon>
        <taxon>Brachyura</taxon>
        <taxon>Eubrachyura</taxon>
        <taxon>Portunoidea</taxon>
        <taxon>Portunidae</taxon>
        <taxon>Portuninae</taxon>
        <taxon>Portunus</taxon>
    </lineage>
</organism>
<evidence type="ECO:0000313" key="2">
    <source>
        <dbReference type="Proteomes" id="UP000324222"/>
    </source>
</evidence>
<protein>
    <submittedName>
        <fullName evidence="1">Uncharacterized protein</fullName>
    </submittedName>
</protein>
<gene>
    <name evidence="1" type="ORF">E2C01_082978</name>
</gene>
<name>A0A5B7J573_PORTR</name>
<evidence type="ECO:0000313" key="1">
    <source>
        <dbReference type="EMBL" id="MPC88088.1"/>
    </source>
</evidence>
<dbReference type="Proteomes" id="UP000324222">
    <property type="component" value="Unassembled WGS sequence"/>
</dbReference>
<dbReference type="AlphaFoldDB" id="A0A5B7J573"/>
<proteinExistence type="predicted"/>
<sequence>MQSSDRVPRPIFSKATLTLQTQDSRLALPRPSDLSRGGDFVEYWVSRCLLVITQGNLLNRNDSLV</sequence>